<comment type="function">
    <text evidence="5">Allows the formation of correctly charged Gln-tRNA(Gln) through the transamidation of misacylated Glu-tRNA(Gln) in organisms which lack glutaminyl-tRNA synthetase. The reaction takes place in the presence of glutamine and ATP through an activated gamma-phospho-Glu-tRNA(Gln).</text>
</comment>
<dbReference type="InterPro" id="IPR004412">
    <property type="entry name" value="GatA"/>
</dbReference>
<dbReference type="InterPro" id="IPR000120">
    <property type="entry name" value="Amidase"/>
</dbReference>
<comment type="catalytic activity">
    <reaction evidence="5">
        <text>L-glutamyl-tRNA(Gln) + L-glutamine + ATP + H2O = L-glutaminyl-tRNA(Gln) + L-glutamate + ADP + phosphate + H(+)</text>
        <dbReference type="Rhea" id="RHEA:17521"/>
        <dbReference type="Rhea" id="RHEA-COMP:9681"/>
        <dbReference type="Rhea" id="RHEA-COMP:9684"/>
        <dbReference type="ChEBI" id="CHEBI:15377"/>
        <dbReference type="ChEBI" id="CHEBI:15378"/>
        <dbReference type="ChEBI" id="CHEBI:29985"/>
        <dbReference type="ChEBI" id="CHEBI:30616"/>
        <dbReference type="ChEBI" id="CHEBI:43474"/>
        <dbReference type="ChEBI" id="CHEBI:58359"/>
        <dbReference type="ChEBI" id="CHEBI:78520"/>
        <dbReference type="ChEBI" id="CHEBI:78521"/>
        <dbReference type="ChEBI" id="CHEBI:456216"/>
        <dbReference type="EC" id="6.3.5.7"/>
    </reaction>
</comment>
<dbReference type="GO" id="GO:0030956">
    <property type="term" value="C:glutamyl-tRNA(Gln) amidotransferase complex"/>
    <property type="evidence" value="ECO:0007669"/>
    <property type="project" value="InterPro"/>
</dbReference>
<dbReference type="Proteomes" id="UP000176815">
    <property type="component" value="Unassembled WGS sequence"/>
</dbReference>
<dbReference type="AlphaFoldDB" id="A0A1F4X8N8"/>
<dbReference type="InterPro" id="IPR036928">
    <property type="entry name" value="AS_sf"/>
</dbReference>
<dbReference type="PANTHER" id="PTHR11895">
    <property type="entry name" value="TRANSAMIDASE"/>
    <property type="match status" value="1"/>
</dbReference>
<comment type="caution">
    <text evidence="7">The sequence shown here is derived from an EMBL/GenBank/DDBJ whole genome shotgun (WGS) entry which is preliminary data.</text>
</comment>
<evidence type="ECO:0000256" key="5">
    <source>
        <dbReference type="HAMAP-Rule" id="MF_00120"/>
    </source>
</evidence>
<keyword evidence="4 5" id="KW-0648">Protein biosynthesis</keyword>
<feature type="active site" description="Charge relay system" evidence="5">
    <location>
        <position position="84"/>
    </location>
</feature>
<dbReference type="Gene3D" id="3.90.1300.10">
    <property type="entry name" value="Amidase signature (AS) domain"/>
    <property type="match status" value="1"/>
</dbReference>
<evidence type="ECO:0000313" key="7">
    <source>
        <dbReference type="EMBL" id="OGC78032.1"/>
    </source>
</evidence>
<dbReference type="NCBIfam" id="TIGR00132">
    <property type="entry name" value="gatA"/>
    <property type="match status" value="1"/>
</dbReference>
<organism evidence="7 8">
    <name type="scientific">candidate division WWE3 bacterium RIFOXYD1_FULL_39_9</name>
    <dbReference type="NCBI Taxonomy" id="1802649"/>
    <lineage>
        <taxon>Bacteria</taxon>
        <taxon>Katanobacteria</taxon>
    </lineage>
</organism>
<evidence type="ECO:0000256" key="1">
    <source>
        <dbReference type="ARBA" id="ARBA00022598"/>
    </source>
</evidence>
<dbReference type="SUPFAM" id="SSF75304">
    <property type="entry name" value="Amidase signature (AS) enzymes"/>
    <property type="match status" value="1"/>
</dbReference>
<dbReference type="GO" id="GO:0005524">
    <property type="term" value="F:ATP binding"/>
    <property type="evidence" value="ECO:0007669"/>
    <property type="project" value="UniProtKB-KW"/>
</dbReference>
<dbReference type="PANTHER" id="PTHR11895:SF151">
    <property type="entry name" value="GLUTAMYL-TRNA(GLN) AMIDOTRANSFERASE SUBUNIT A"/>
    <property type="match status" value="1"/>
</dbReference>
<evidence type="ECO:0000256" key="3">
    <source>
        <dbReference type="ARBA" id="ARBA00022840"/>
    </source>
</evidence>
<keyword evidence="1 5" id="KW-0436">Ligase</keyword>
<feature type="domain" description="Amidase" evidence="6">
    <location>
        <begin position="25"/>
        <end position="457"/>
    </location>
</feature>
<feature type="active site" description="Acyl-ester intermediate" evidence="5">
    <location>
        <position position="183"/>
    </location>
</feature>
<evidence type="ECO:0000313" key="8">
    <source>
        <dbReference type="Proteomes" id="UP000176815"/>
    </source>
</evidence>
<sequence>MENPNKLTLLEAIEHLKNKNLTSVELVEACYSQIEKYEDSIKAFVTLTKENALKDAKEADEFIAKHGAKAFDKKPLIGIPYVCKDNFTTYGVQTTASSKILEGYIPPYESTVTLKLKEAGAIVLGKANMDAFAHGSSTETSDYKKTTNPWNYSKVPGGSSGGSAASVAADTCIFAIGSETSGSIRGPAAWCGITGFKPTYGRVSRFGLIAMASSTDSPGPLTKTADDAAYILSIIAGNDTFDATSSPSPIENYLENAKKYDLKGKKIGRPKSYFEIDLEPEVKAAVEAVFEKYKELGAEIVDMDLLDPKYSIAVYTILQRSEVSSNLARLDGIRYGNERTAFGFEAKKRIMLGAYALSSGYYDQYYAKAQRVRTLVIEDFKKAFESVDLIIGPTMPCVALDFGANESSSMFGELMDVLLGPSSIAGSTSISIPCGISNGLPIGVQILGPMFAESAVLGAASKFQEVTNFHKERPSLK</sequence>
<accession>A0A1F4X8N8</accession>
<protein>
    <recommendedName>
        <fullName evidence="5">Glutamyl-tRNA(Gln) amidotransferase subunit A</fullName>
        <shortName evidence="5">Glu-ADT subunit A</shortName>
        <ecNumber evidence="5">6.3.5.7</ecNumber>
    </recommendedName>
</protein>
<proteinExistence type="inferred from homology"/>
<keyword evidence="2 5" id="KW-0547">Nucleotide-binding</keyword>
<feature type="active site" description="Charge relay system" evidence="5">
    <location>
        <position position="159"/>
    </location>
</feature>
<comment type="similarity">
    <text evidence="5">Belongs to the amidase family. GatA subfamily.</text>
</comment>
<dbReference type="Pfam" id="PF01425">
    <property type="entry name" value="Amidase"/>
    <property type="match status" value="1"/>
</dbReference>
<comment type="subunit">
    <text evidence="5">Heterotrimer of A, B and C subunits.</text>
</comment>
<name>A0A1F4X8N8_UNCKA</name>
<dbReference type="EC" id="6.3.5.7" evidence="5"/>
<dbReference type="GO" id="GO:0050567">
    <property type="term" value="F:glutaminyl-tRNA synthase (glutamine-hydrolyzing) activity"/>
    <property type="evidence" value="ECO:0007669"/>
    <property type="project" value="UniProtKB-UniRule"/>
</dbReference>
<evidence type="ECO:0000256" key="4">
    <source>
        <dbReference type="ARBA" id="ARBA00022917"/>
    </source>
</evidence>
<evidence type="ECO:0000256" key="2">
    <source>
        <dbReference type="ARBA" id="ARBA00022741"/>
    </source>
</evidence>
<dbReference type="HAMAP" id="MF_00120">
    <property type="entry name" value="GatA"/>
    <property type="match status" value="1"/>
</dbReference>
<dbReference type="GO" id="GO:0006412">
    <property type="term" value="P:translation"/>
    <property type="evidence" value="ECO:0007669"/>
    <property type="project" value="UniProtKB-UniRule"/>
</dbReference>
<keyword evidence="3 5" id="KW-0067">ATP-binding</keyword>
<dbReference type="EMBL" id="MEWG01000008">
    <property type="protein sequence ID" value="OGC78032.1"/>
    <property type="molecule type" value="Genomic_DNA"/>
</dbReference>
<dbReference type="InterPro" id="IPR023631">
    <property type="entry name" value="Amidase_dom"/>
</dbReference>
<reference evidence="7 8" key="1">
    <citation type="journal article" date="2016" name="Nat. Commun.">
        <title>Thousands of microbial genomes shed light on interconnected biogeochemical processes in an aquifer system.</title>
        <authorList>
            <person name="Anantharaman K."/>
            <person name="Brown C.T."/>
            <person name="Hug L.A."/>
            <person name="Sharon I."/>
            <person name="Castelle C.J."/>
            <person name="Probst A.J."/>
            <person name="Thomas B.C."/>
            <person name="Singh A."/>
            <person name="Wilkins M.J."/>
            <person name="Karaoz U."/>
            <person name="Brodie E.L."/>
            <person name="Williams K.H."/>
            <person name="Hubbard S.S."/>
            <person name="Banfield J.F."/>
        </authorList>
    </citation>
    <scope>NUCLEOTIDE SEQUENCE [LARGE SCALE GENOMIC DNA]</scope>
</reference>
<gene>
    <name evidence="5" type="primary">gatA</name>
    <name evidence="7" type="ORF">A2619_03040</name>
</gene>
<evidence type="ECO:0000259" key="6">
    <source>
        <dbReference type="Pfam" id="PF01425"/>
    </source>
</evidence>